<keyword evidence="6" id="KW-1185">Reference proteome</keyword>
<dbReference type="GO" id="GO:0045892">
    <property type="term" value="P:negative regulation of DNA-templated transcription"/>
    <property type="evidence" value="ECO:0007669"/>
    <property type="project" value="TreeGrafter"/>
</dbReference>
<dbReference type="OrthoDB" id="9807558at2"/>
<dbReference type="Gene3D" id="1.10.10.10">
    <property type="entry name" value="Winged helix-like DNA-binding domain superfamily/Winged helix DNA-binding domain"/>
    <property type="match status" value="1"/>
</dbReference>
<dbReference type="InterPro" id="IPR036388">
    <property type="entry name" value="WH-like_DNA-bd_sf"/>
</dbReference>
<reference evidence="5 6" key="1">
    <citation type="journal article" date="2018" name="Int. J. Syst. Evol. Microbiol.">
        <title>Pseudooceanicola lipolyticus sp. nov., a marine alphaproteobacterium, reclassification of Oceanicola flagellatus as Pseudooceanicola flagellatus comb. nov. and emended description of the genus Pseudooceanicola.</title>
        <authorList>
            <person name="Huang M.-M."/>
            <person name="Guo L.-L."/>
            <person name="Wu Y.-H."/>
            <person name="Lai Q.-L."/>
            <person name="Shao Z.-Z."/>
            <person name="Wang C.-S."/>
            <person name="Wu M."/>
            <person name="Xu X.-W."/>
        </authorList>
    </citation>
    <scope>NUCLEOTIDE SEQUENCE [LARGE SCALE GENOMIC DNA]</scope>
    <source>
        <strain evidence="5 6">157</strain>
    </source>
</reference>
<feature type="domain" description="IclR-ED" evidence="4">
    <location>
        <begin position="72"/>
        <end position="209"/>
    </location>
</feature>
<evidence type="ECO:0000313" key="5">
    <source>
        <dbReference type="EMBL" id="PJE34925.1"/>
    </source>
</evidence>
<dbReference type="InterPro" id="IPR029016">
    <property type="entry name" value="GAF-like_dom_sf"/>
</dbReference>
<keyword evidence="1" id="KW-0805">Transcription regulation</keyword>
<dbReference type="SUPFAM" id="SSF55781">
    <property type="entry name" value="GAF domain-like"/>
    <property type="match status" value="1"/>
</dbReference>
<protein>
    <submittedName>
        <fullName evidence="5">IclR family transcriptional regulator</fullName>
    </submittedName>
</protein>
<keyword evidence="3" id="KW-0804">Transcription</keyword>
<dbReference type="Pfam" id="PF01614">
    <property type="entry name" value="IclR_C"/>
    <property type="match status" value="1"/>
</dbReference>
<feature type="non-terminal residue" evidence="5">
    <location>
        <position position="209"/>
    </location>
</feature>
<dbReference type="Gene3D" id="3.30.450.40">
    <property type="match status" value="1"/>
</dbReference>
<dbReference type="SMART" id="SM00346">
    <property type="entry name" value="HTH_ICLR"/>
    <property type="match status" value="1"/>
</dbReference>
<name>A0A2M8IWK8_9RHOB</name>
<dbReference type="InterPro" id="IPR005471">
    <property type="entry name" value="Tscrpt_reg_IclR_N"/>
</dbReference>
<accession>A0A2M8IWK8</accession>
<dbReference type="PANTHER" id="PTHR30136">
    <property type="entry name" value="HELIX-TURN-HELIX TRANSCRIPTIONAL REGULATOR, ICLR FAMILY"/>
    <property type="match status" value="1"/>
</dbReference>
<evidence type="ECO:0000259" key="4">
    <source>
        <dbReference type="PROSITE" id="PS51078"/>
    </source>
</evidence>
<dbReference type="Pfam" id="PF09339">
    <property type="entry name" value="HTH_IclR"/>
    <property type="match status" value="1"/>
</dbReference>
<dbReference type="SUPFAM" id="SSF46785">
    <property type="entry name" value="Winged helix' DNA-binding domain"/>
    <property type="match status" value="1"/>
</dbReference>
<dbReference type="Proteomes" id="UP000231553">
    <property type="component" value="Unassembled WGS sequence"/>
</dbReference>
<evidence type="ECO:0000256" key="3">
    <source>
        <dbReference type="ARBA" id="ARBA00023163"/>
    </source>
</evidence>
<gene>
    <name evidence="5" type="ORF">CVM52_19725</name>
</gene>
<dbReference type="GO" id="GO:0003700">
    <property type="term" value="F:DNA-binding transcription factor activity"/>
    <property type="evidence" value="ECO:0007669"/>
    <property type="project" value="TreeGrafter"/>
</dbReference>
<dbReference type="InterPro" id="IPR036390">
    <property type="entry name" value="WH_DNA-bd_sf"/>
</dbReference>
<dbReference type="EMBL" id="PGTB01000128">
    <property type="protein sequence ID" value="PJE34925.1"/>
    <property type="molecule type" value="Genomic_DNA"/>
</dbReference>
<dbReference type="AlphaFoldDB" id="A0A2M8IWK8"/>
<organism evidence="5 6">
    <name type="scientific">Pseudooceanicola lipolyticus</name>
    <dbReference type="NCBI Taxonomy" id="2029104"/>
    <lineage>
        <taxon>Bacteria</taxon>
        <taxon>Pseudomonadati</taxon>
        <taxon>Pseudomonadota</taxon>
        <taxon>Alphaproteobacteria</taxon>
        <taxon>Rhodobacterales</taxon>
        <taxon>Paracoccaceae</taxon>
        <taxon>Pseudooceanicola</taxon>
    </lineage>
</organism>
<evidence type="ECO:0000256" key="2">
    <source>
        <dbReference type="ARBA" id="ARBA00023125"/>
    </source>
</evidence>
<dbReference type="InterPro" id="IPR050707">
    <property type="entry name" value="HTH_MetabolicPath_Reg"/>
</dbReference>
<proteinExistence type="predicted"/>
<sequence>MSAPAQDRSTASTFAKGMAILAAFDGSRPSLTLADLARATGQDRATARRGALTLMQLGYLCQDGRDFRLTPKVLMLAGGFLQANRFGRDVQPVLNHYAAELGHEITLATRDGHQVLLLAQSAVQNGPVSFGFTLGSRLPLLHTGLGRMLLACEADAGPLVQAAPLPQHTAESLQDRAAILAAVAAIRDQGFAATDGEFEPGIVGYALPV</sequence>
<dbReference type="GO" id="GO:0003677">
    <property type="term" value="F:DNA binding"/>
    <property type="evidence" value="ECO:0007669"/>
    <property type="project" value="UniProtKB-KW"/>
</dbReference>
<evidence type="ECO:0000256" key="1">
    <source>
        <dbReference type="ARBA" id="ARBA00023015"/>
    </source>
</evidence>
<keyword evidence="2" id="KW-0238">DNA-binding</keyword>
<comment type="caution">
    <text evidence="5">The sequence shown here is derived from an EMBL/GenBank/DDBJ whole genome shotgun (WGS) entry which is preliminary data.</text>
</comment>
<dbReference type="PROSITE" id="PS51078">
    <property type="entry name" value="ICLR_ED"/>
    <property type="match status" value="1"/>
</dbReference>
<dbReference type="PANTHER" id="PTHR30136:SF34">
    <property type="entry name" value="TRANSCRIPTIONAL REGULATOR"/>
    <property type="match status" value="1"/>
</dbReference>
<dbReference type="RefSeq" id="WP_100164144.1">
    <property type="nucleotide sequence ID" value="NZ_PGTB01000128.1"/>
</dbReference>
<evidence type="ECO:0000313" key="6">
    <source>
        <dbReference type="Proteomes" id="UP000231553"/>
    </source>
</evidence>
<dbReference type="InterPro" id="IPR014757">
    <property type="entry name" value="Tscrpt_reg_IclR_C"/>
</dbReference>